<protein>
    <submittedName>
        <fullName evidence="2">GNAT family N-acetyltransferase</fullName>
    </submittedName>
</protein>
<reference evidence="2" key="2">
    <citation type="journal article" date="2021" name="PeerJ">
        <title>Extensive microbial diversity within the chicken gut microbiome revealed by metagenomics and culture.</title>
        <authorList>
            <person name="Gilroy R."/>
            <person name="Ravi A."/>
            <person name="Getino M."/>
            <person name="Pursley I."/>
            <person name="Horton D.L."/>
            <person name="Alikhan N.F."/>
            <person name="Baker D."/>
            <person name="Gharbi K."/>
            <person name="Hall N."/>
            <person name="Watson M."/>
            <person name="Adriaenssens E.M."/>
            <person name="Foster-Nyarko E."/>
            <person name="Jarju S."/>
            <person name="Secka A."/>
            <person name="Antonio M."/>
            <person name="Oren A."/>
            <person name="Chaudhuri R.R."/>
            <person name="La Ragione R."/>
            <person name="Hildebrand F."/>
            <person name="Pallen M.J."/>
        </authorList>
    </citation>
    <scope>NUCLEOTIDE SEQUENCE</scope>
    <source>
        <strain evidence="2">CHK189-12415</strain>
    </source>
</reference>
<comment type="caution">
    <text evidence="2">The sequence shown here is derived from an EMBL/GenBank/DDBJ whole genome shotgun (WGS) entry which is preliminary data.</text>
</comment>
<dbReference type="CDD" id="cd04301">
    <property type="entry name" value="NAT_SF"/>
    <property type="match status" value="1"/>
</dbReference>
<gene>
    <name evidence="2" type="ORF">IAB37_00475</name>
</gene>
<dbReference type="InterPro" id="IPR000182">
    <property type="entry name" value="GNAT_dom"/>
</dbReference>
<feature type="domain" description="N-acetyltransferase" evidence="1">
    <location>
        <begin position="13"/>
        <end position="178"/>
    </location>
</feature>
<evidence type="ECO:0000259" key="1">
    <source>
        <dbReference type="PROSITE" id="PS51186"/>
    </source>
</evidence>
<dbReference type="EMBL" id="DVHA01000016">
    <property type="protein sequence ID" value="HIR60042.1"/>
    <property type="molecule type" value="Genomic_DNA"/>
</dbReference>
<reference evidence="2" key="1">
    <citation type="submission" date="2020-10" db="EMBL/GenBank/DDBJ databases">
        <authorList>
            <person name="Gilroy R."/>
        </authorList>
    </citation>
    <scope>NUCLEOTIDE SEQUENCE</scope>
    <source>
        <strain evidence="2">CHK189-12415</strain>
    </source>
</reference>
<organism evidence="2 3">
    <name type="scientific">Candidatus Faecivivens stercoravium</name>
    <dbReference type="NCBI Taxonomy" id="2840803"/>
    <lineage>
        <taxon>Bacteria</taxon>
        <taxon>Bacillati</taxon>
        <taxon>Bacillota</taxon>
        <taxon>Clostridia</taxon>
        <taxon>Eubacteriales</taxon>
        <taxon>Oscillospiraceae</taxon>
        <taxon>Oscillospiraceae incertae sedis</taxon>
        <taxon>Candidatus Faecivivens</taxon>
    </lineage>
</organism>
<dbReference type="Pfam" id="PF13302">
    <property type="entry name" value="Acetyltransf_3"/>
    <property type="match status" value="1"/>
</dbReference>
<dbReference type="AlphaFoldDB" id="A0A9D1DVY6"/>
<dbReference type="Gene3D" id="3.40.630.30">
    <property type="match status" value="1"/>
</dbReference>
<dbReference type="PANTHER" id="PTHR43415:SF3">
    <property type="entry name" value="GNAT-FAMILY ACETYLTRANSFERASE"/>
    <property type="match status" value="1"/>
</dbReference>
<name>A0A9D1DVY6_9FIRM</name>
<dbReference type="SUPFAM" id="SSF55729">
    <property type="entry name" value="Acyl-CoA N-acyltransferases (Nat)"/>
    <property type="match status" value="1"/>
</dbReference>
<dbReference type="Proteomes" id="UP000824241">
    <property type="component" value="Unassembled WGS sequence"/>
</dbReference>
<evidence type="ECO:0000313" key="2">
    <source>
        <dbReference type="EMBL" id="HIR60042.1"/>
    </source>
</evidence>
<dbReference type="PROSITE" id="PS51186">
    <property type="entry name" value="GNAT"/>
    <property type="match status" value="1"/>
</dbReference>
<sequence length="185" mass="21320">MDKINASWEKDGYLLRPARAEDAEPYYEQNYNPLDPEAARLTGSKPVFTHDEVVGFFRRCLDDPGRYDFLLLSPEGRIIGESVINEIDWELRSANFRIGIFRPAARGKGIGSWMVEVTRDFAFEALKLHRLELDVFSFNPRARRVYEKAGFKVEGVLRDAVKDGDRYADDILMAILEDEWRALKG</sequence>
<dbReference type="GO" id="GO:0016747">
    <property type="term" value="F:acyltransferase activity, transferring groups other than amino-acyl groups"/>
    <property type="evidence" value="ECO:0007669"/>
    <property type="project" value="InterPro"/>
</dbReference>
<evidence type="ECO:0000313" key="3">
    <source>
        <dbReference type="Proteomes" id="UP000824241"/>
    </source>
</evidence>
<dbReference type="InterPro" id="IPR016181">
    <property type="entry name" value="Acyl_CoA_acyltransferase"/>
</dbReference>
<dbReference type="PANTHER" id="PTHR43415">
    <property type="entry name" value="SPERMIDINE N(1)-ACETYLTRANSFERASE"/>
    <property type="match status" value="1"/>
</dbReference>
<proteinExistence type="predicted"/>
<accession>A0A9D1DVY6</accession>